<sequence>SDSVNSGPTVTTFRKDSMSLSDFASVWARGEPLVVTGCVLQGKWTPEDLSRRHGTTKVKIVDCQTNQQTSTTLSRFFETFVEDPSTRNAVLKLKDWPPNNRLEDVLPDLYKAFEKGVPVPDYTTANGIYNLASHFPLHGVRPDLGPKMYIAHGTLQSEDCRGSTRLHLDLTSAVNIAIYAGNTIDGAPGYALWHLFPPSSLERVRKYIREVVDDSIGDPIHNQNTYLTPSMLRTLAEEYDVVPYTIHQYPGQAVFIPAGCAHQVSNQANGIKIACDFITVENLDLTAQVWKELRVQRLVGQYGDDVLQLESCLWHAWSSLLGLRDNLEALGTSKAAGKEHLSICHRISSG</sequence>
<accession>A0ACB8TFV4</accession>
<proteinExistence type="predicted"/>
<keyword evidence="2" id="KW-1185">Reference proteome</keyword>
<name>A0ACB8TFV4_9AGAM</name>
<evidence type="ECO:0000313" key="1">
    <source>
        <dbReference type="EMBL" id="KAI0067318.1"/>
    </source>
</evidence>
<comment type="caution">
    <text evidence="1">The sequence shown here is derived from an EMBL/GenBank/DDBJ whole genome shotgun (WGS) entry which is preliminary data.</text>
</comment>
<reference evidence="1" key="2">
    <citation type="journal article" date="2022" name="New Phytol.">
        <title>Evolutionary transition to the ectomycorrhizal habit in the genomes of a hyperdiverse lineage of mushroom-forming fungi.</title>
        <authorList>
            <person name="Looney B."/>
            <person name="Miyauchi S."/>
            <person name="Morin E."/>
            <person name="Drula E."/>
            <person name="Courty P.E."/>
            <person name="Kohler A."/>
            <person name="Kuo A."/>
            <person name="LaButti K."/>
            <person name="Pangilinan J."/>
            <person name="Lipzen A."/>
            <person name="Riley R."/>
            <person name="Andreopoulos W."/>
            <person name="He G."/>
            <person name="Johnson J."/>
            <person name="Nolan M."/>
            <person name="Tritt A."/>
            <person name="Barry K.W."/>
            <person name="Grigoriev I.V."/>
            <person name="Nagy L.G."/>
            <person name="Hibbett D."/>
            <person name="Henrissat B."/>
            <person name="Matheny P.B."/>
            <person name="Labbe J."/>
            <person name="Martin F.M."/>
        </authorList>
    </citation>
    <scope>NUCLEOTIDE SEQUENCE</scope>
    <source>
        <strain evidence="1">HHB10654</strain>
    </source>
</reference>
<dbReference type="EMBL" id="MU277190">
    <property type="protein sequence ID" value="KAI0067318.1"/>
    <property type="molecule type" value="Genomic_DNA"/>
</dbReference>
<reference evidence="1" key="1">
    <citation type="submission" date="2021-03" db="EMBL/GenBank/DDBJ databases">
        <authorList>
            <consortium name="DOE Joint Genome Institute"/>
            <person name="Ahrendt S."/>
            <person name="Looney B.P."/>
            <person name="Miyauchi S."/>
            <person name="Morin E."/>
            <person name="Drula E."/>
            <person name="Courty P.E."/>
            <person name="Chicoki N."/>
            <person name="Fauchery L."/>
            <person name="Kohler A."/>
            <person name="Kuo A."/>
            <person name="Labutti K."/>
            <person name="Pangilinan J."/>
            <person name="Lipzen A."/>
            <person name="Riley R."/>
            <person name="Andreopoulos W."/>
            <person name="He G."/>
            <person name="Johnson J."/>
            <person name="Barry K.W."/>
            <person name="Grigoriev I.V."/>
            <person name="Nagy L."/>
            <person name="Hibbett D."/>
            <person name="Henrissat B."/>
            <person name="Matheny P.B."/>
            <person name="Labbe J."/>
            <person name="Martin F."/>
        </authorList>
    </citation>
    <scope>NUCLEOTIDE SEQUENCE</scope>
    <source>
        <strain evidence="1">HHB10654</strain>
    </source>
</reference>
<gene>
    <name evidence="1" type="ORF">BV25DRAFT_1794905</name>
</gene>
<dbReference type="Proteomes" id="UP000814140">
    <property type="component" value="Unassembled WGS sequence"/>
</dbReference>
<feature type="non-terminal residue" evidence="1">
    <location>
        <position position="1"/>
    </location>
</feature>
<evidence type="ECO:0000313" key="2">
    <source>
        <dbReference type="Proteomes" id="UP000814140"/>
    </source>
</evidence>
<protein>
    <submittedName>
        <fullName evidence="1">Uncharacterized protein</fullName>
    </submittedName>
</protein>
<organism evidence="1 2">
    <name type="scientific">Artomyces pyxidatus</name>
    <dbReference type="NCBI Taxonomy" id="48021"/>
    <lineage>
        <taxon>Eukaryota</taxon>
        <taxon>Fungi</taxon>
        <taxon>Dikarya</taxon>
        <taxon>Basidiomycota</taxon>
        <taxon>Agaricomycotina</taxon>
        <taxon>Agaricomycetes</taxon>
        <taxon>Russulales</taxon>
        <taxon>Auriscalpiaceae</taxon>
        <taxon>Artomyces</taxon>
    </lineage>
</organism>